<comment type="caution">
    <text evidence="2">The sequence shown here is derived from an EMBL/GenBank/DDBJ whole genome shotgun (WGS) entry which is preliminary data.</text>
</comment>
<sequence>MSISSMNQGFLVVFGDSYSSVGNRVGVPDIYADWYTRFSNGPVWDEYAAFNDDFTLINFAVGGALTNNSFVGSQTGFYHPYTDFVGQVAIYEDTFSGKYLQSSLKNDVVVIQSGSNDIFLAFDKILDGSVNLESYFDGIVSNIISELESLIEFGVGVPDIYADWYTRFSNGPVWDEYAAFNDDFTLINFAVGGALTNNSFVGSQTGFYHPYTDFVGQVAIYEDTFSGKYLQSSLKNDVVVIQSGSNDIFLAFDKILDGSVNLESYFDGIVSNIISELESLIEFGYKNFVIFDIPYFSILPALSSLDQNTLDALDTYIQTVNAKLEAARTALHSQYIYKIDYIRTVSLYDIFKTLSAVDLKQLLNIKAVYNPKVSIGADIKYVAQSDSDDYLYVDMANPSTRVHALIASVFSETLKKGTISINEKVLEELVSEYDLIQINSYNNYLYTSNSSNTGIINLKEYTIDSTLQNVGRLVAIKNSQV</sequence>
<dbReference type="SUPFAM" id="SSF52266">
    <property type="entry name" value="SGNH hydrolase"/>
    <property type="match status" value="2"/>
</dbReference>
<protein>
    <recommendedName>
        <fullName evidence="4">Thermolabile hemolysin</fullName>
    </recommendedName>
</protein>
<organism evidence="2 3">
    <name type="scientific">Smittium mucronatum</name>
    <dbReference type="NCBI Taxonomy" id="133383"/>
    <lineage>
        <taxon>Eukaryota</taxon>
        <taxon>Fungi</taxon>
        <taxon>Fungi incertae sedis</taxon>
        <taxon>Zoopagomycota</taxon>
        <taxon>Kickxellomycotina</taxon>
        <taxon>Harpellomycetes</taxon>
        <taxon>Harpellales</taxon>
        <taxon>Legeriomycetaceae</taxon>
        <taxon>Smittium</taxon>
    </lineage>
</organism>
<dbReference type="OrthoDB" id="1600564at2759"/>
<gene>
    <name evidence="2" type="ORF">AYI68_g3250</name>
</gene>
<dbReference type="Proteomes" id="UP000187455">
    <property type="component" value="Unassembled WGS sequence"/>
</dbReference>
<evidence type="ECO:0000256" key="1">
    <source>
        <dbReference type="ARBA" id="ARBA00022801"/>
    </source>
</evidence>
<dbReference type="PANTHER" id="PTHR45648">
    <property type="entry name" value="GDSL LIPASE/ACYLHYDROLASE FAMILY PROTEIN (AFU_ORTHOLOGUE AFUA_4G14700)"/>
    <property type="match status" value="1"/>
</dbReference>
<dbReference type="Gene3D" id="3.40.50.1110">
    <property type="entry name" value="SGNH hydrolase"/>
    <property type="match status" value="2"/>
</dbReference>
<proteinExistence type="predicted"/>
<evidence type="ECO:0008006" key="4">
    <source>
        <dbReference type="Google" id="ProtNLM"/>
    </source>
</evidence>
<keyword evidence="1" id="KW-0378">Hydrolase</keyword>
<dbReference type="Pfam" id="PF00657">
    <property type="entry name" value="Lipase_GDSL"/>
    <property type="match status" value="2"/>
</dbReference>
<reference evidence="2 3" key="1">
    <citation type="journal article" date="2016" name="Mol. Biol. Evol.">
        <title>Genome-Wide Survey of Gut Fungi (Harpellales) Reveals the First Horizontally Transferred Ubiquitin Gene from a Mosquito Host.</title>
        <authorList>
            <person name="Wang Y."/>
            <person name="White M.M."/>
            <person name="Kvist S."/>
            <person name="Moncalvo J.M."/>
        </authorList>
    </citation>
    <scope>NUCLEOTIDE SEQUENCE [LARGE SCALE GENOMIC DNA]</scope>
    <source>
        <strain evidence="2 3">ALG-7-W6</strain>
    </source>
</reference>
<keyword evidence="3" id="KW-1185">Reference proteome</keyword>
<dbReference type="InterPro" id="IPR036514">
    <property type="entry name" value="SGNH_hydro_sf"/>
</dbReference>
<evidence type="ECO:0000313" key="3">
    <source>
        <dbReference type="Proteomes" id="UP000187455"/>
    </source>
</evidence>
<evidence type="ECO:0000313" key="2">
    <source>
        <dbReference type="EMBL" id="OLY82624.1"/>
    </source>
</evidence>
<dbReference type="InterPro" id="IPR001087">
    <property type="entry name" value="GDSL"/>
</dbReference>
<accession>A0A1R0H0F3</accession>
<dbReference type="InterPro" id="IPR051058">
    <property type="entry name" value="GDSL_Est/Lipase"/>
</dbReference>
<dbReference type="AlphaFoldDB" id="A0A1R0H0F3"/>
<dbReference type="STRING" id="133383.A0A1R0H0F3"/>
<dbReference type="GO" id="GO:0016788">
    <property type="term" value="F:hydrolase activity, acting on ester bonds"/>
    <property type="evidence" value="ECO:0007669"/>
    <property type="project" value="InterPro"/>
</dbReference>
<dbReference type="EMBL" id="LSSL01001364">
    <property type="protein sequence ID" value="OLY82624.1"/>
    <property type="molecule type" value="Genomic_DNA"/>
</dbReference>
<name>A0A1R0H0F3_9FUNG</name>
<dbReference type="PANTHER" id="PTHR45648:SF22">
    <property type="entry name" value="GDSL LIPASE_ACYLHYDROLASE FAMILY PROTEIN (AFU_ORTHOLOGUE AFUA_4G14700)"/>
    <property type="match status" value="1"/>
</dbReference>